<dbReference type="EMBL" id="JBBNAG010000009">
    <property type="protein sequence ID" value="KAK9106012.1"/>
    <property type="molecule type" value="Genomic_DNA"/>
</dbReference>
<reference evidence="3 4" key="1">
    <citation type="submission" date="2024-01" db="EMBL/GenBank/DDBJ databases">
        <title>Genome assemblies of Stephania.</title>
        <authorList>
            <person name="Yang L."/>
        </authorList>
    </citation>
    <scope>NUCLEOTIDE SEQUENCE [LARGE SCALE GENOMIC DNA]</scope>
    <source>
        <strain evidence="3">JXDWG</strain>
        <tissue evidence="3">Leaf</tissue>
    </source>
</reference>
<proteinExistence type="predicted"/>
<dbReference type="InterPro" id="IPR036318">
    <property type="entry name" value="FAD-bd_PCMH-like_sf"/>
</dbReference>
<dbReference type="Pfam" id="PF01565">
    <property type="entry name" value="FAD_binding_4"/>
    <property type="match status" value="1"/>
</dbReference>
<protein>
    <recommendedName>
        <fullName evidence="2">FAD-binding PCMH-type domain-containing protein</fullName>
    </recommendedName>
</protein>
<feature type="domain" description="FAD-binding PCMH-type" evidence="2">
    <location>
        <begin position="1"/>
        <end position="166"/>
    </location>
</feature>
<organism evidence="3 4">
    <name type="scientific">Stephania cephalantha</name>
    <dbReference type="NCBI Taxonomy" id="152367"/>
    <lineage>
        <taxon>Eukaryota</taxon>
        <taxon>Viridiplantae</taxon>
        <taxon>Streptophyta</taxon>
        <taxon>Embryophyta</taxon>
        <taxon>Tracheophyta</taxon>
        <taxon>Spermatophyta</taxon>
        <taxon>Magnoliopsida</taxon>
        <taxon>Ranunculales</taxon>
        <taxon>Menispermaceae</taxon>
        <taxon>Menispermoideae</taxon>
        <taxon>Cissampelideae</taxon>
        <taxon>Stephania</taxon>
    </lineage>
</organism>
<gene>
    <name evidence="3" type="ORF">Scep_022856</name>
</gene>
<keyword evidence="4" id="KW-1185">Reference proteome</keyword>
<dbReference type="InterPro" id="IPR016166">
    <property type="entry name" value="FAD-bd_PCMH"/>
</dbReference>
<dbReference type="SUPFAM" id="SSF56176">
    <property type="entry name" value="FAD-binding/transporter-associated domain-like"/>
    <property type="match status" value="1"/>
</dbReference>
<dbReference type="InterPro" id="IPR016169">
    <property type="entry name" value="FAD-bd_PCMH_sub2"/>
</dbReference>
<dbReference type="PROSITE" id="PS51387">
    <property type="entry name" value="FAD_PCMH"/>
    <property type="match status" value="1"/>
</dbReference>
<dbReference type="Gene3D" id="3.30.465.10">
    <property type="match status" value="1"/>
</dbReference>
<dbReference type="InterPro" id="IPR006094">
    <property type="entry name" value="Oxid_FAD_bind_N"/>
</dbReference>
<evidence type="ECO:0000256" key="1">
    <source>
        <dbReference type="ARBA" id="ARBA00001974"/>
    </source>
</evidence>
<evidence type="ECO:0000313" key="3">
    <source>
        <dbReference type="EMBL" id="KAK9106012.1"/>
    </source>
</evidence>
<comment type="caution">
    <text evidence="3">The sequence shown here is derived from an EMBL/GenBank/DDBJ whole genome shotgun (WGS) entry which is preliminary data.</text>
</comment>
<evidence type="ECO:0000313" key="4">
    <source>
        <dbReference type="Proteomes" id="UP001419268"/>
    </source>
</evidence>
<dbReference type="Gene3D" id="3.40.462.20">
    <property type="match status" value="1"/>
</dbReference>
<evidence type="ECO:0000259" key="2">
    <source>
        <dbReference type="PROSITE" id="PS51387"/>
    </source>
</evidence>
<name>A0AAP0F8U6_9MAGN</name>
<dbReference type="GO" id="GO:0071949">
    <property type="term" value="F:FAD binding"/>
    <property type="evidence" value="ECO:0007669"/>
    <property type="project" value="InterPro"/>
</dbReference>
<comment type="cofactor">
    <cofactor evidence="1">
        <name>FAD</name>
        <dbReference type="ChEBI" id="CHEBI:57692"/>
    </cofactor>
</comment>
<dbReference type="Proteomes" id="UP001419268">
    <property type="component" value="Unassembled WGS sequence"/>
</dbReference>
<dbReference type="InterPro" id="IPR016167">
    <property type="entry name" value="FAD-bd_PCMH_sub1"/>
</dbReference>
<dbReference type="Gene3D" id="3.30.43.10">
    <property type="entry name" value="Uridine Diphospho-n-acetylenolpyruvylglucosamine Reductase, domain 2"/>
    <property type="match status" value="1"/>
</dbReference>
<sequence>MNPYVQAIVTCSRKHGFLIRIRSGGHDYEGLSYTSRLSYTPFVLLGLSNLKSIQVDVDEGTAWVQSGATIGELYYRIAEKSPVHAFAAGICPTIGVGGHFSGGGSGFLTRRYGLSADNVVDARIVNVNGEILSRESMGEDLFWAMRGGGGASFGIILSWKINLLVVPPNVTVFTLTRTLEQGETDLVHK</sequence>
<dbReference type="AlphaFoldDB" id="A0AAP0F8U6"/>
<accession>A0AAP0F8U6</accession>
<dbReference type="PANTHER" id="PTHR32448">
    <property type="entry name" value="OS08G0158400 PROTEIN"/>
    <property type="match status" value="1"/>
</dbReference>